<dbReference type="AlphaFoldDB" id="A0A2V3IFH0"/>
<comment type="caution">
    <text evidence="2">The sequence shown here is derived from an EMBL/GenBank/DDBJ whole genome shotgun (WGS) entry which is preliminary data.</text>
</comment>
<feature type="region of interest" description="Disordered" evidence="1">
    <location>
        <begin position="1"/>
        <end position="254"/>
    </location>
</feature>
<accession>A0A2V3IFH0</accession>
<name>A0A2V3IFH0_9FLOR</name>
<gene>
    <name evidence="2" type="ORF">BWQ96_09482</name>
</gene>
<protein>
    <submittedName>
        <fullName evidence="2">Uncharacterized protein</fullName>
    </submittedName>
</protein>
<dbReference type="OrthoDB" id="10678076at2759"/>
<feature type="region of interest" description="Disordered" evidence="1">
    <location>
        <begin position="329"/>
        <end position="397"/>
    </location>
</feature>
<feature type="compositionally biased region" description="Low complexity" evidence="1">
    <location>
        <begin position="362"/>
        <end position="383"/>
    </location>
</feature>
<proteinExistence type="predicted"/>
<feature type="compositionally biased region" description="Polar residues" evidence="1">
    <location>
        <begin position="196"/>
        <end position="210"/>
    </location>
</feature>
<feature type="compositionally biased region" description="Polar residues" evidence="1">
    <location>
        <begin position="229"/>
        <end position="239"/>
    </location>
</feature>
<evidence type="ECO:0000313" key="3">
    <source>
        <dbReference type="Proteomes" id="UP000247409"/>
    </source>
</evidence>
<dbReference type="EMBL" id="NBIV01000259">
    <property type="protein sequence ID" value="PXF40824.1"/>
    <property type="molecule type" value="Genomic_DNA"/>
</dbReference>
<keyword evidence="3" id="KW-1185">Reference proteome</keyword>
<feature type="region of interest" description="Disordered" evidence="1">
    <location>
        <begin position="446"/>
        <end position="479"/>
    </location>
</feature>
<feature type="compositionally biased region" description="Basic residues" evidence="1">
    <location>
        <begin position="123"/>
        <end position="134"/>
    </location>
</feature>
<feature type="region of interest" description="Disordered" evidence="1">
    <location>
        <begin position="530"/>
        <end position="556"/>
    </location>
</feature>
<organism evidence="2 3">
    <name type="scientific">Gracilariopsis chorda</name>
    <dbReference type="NCBI Taxonomy" id="448386"/>
    <lineage>
        <taxon>Eukaryota</taxon>
        <taxon>Rhodophyta</taxon>
        <taxon>Florideophyceae</taxon>
        <taxon>Rhodymeniophycidae</taxon>
        <taxon>Gracilariales</taxon>
        <taxon>Gracilariaceae</taxon>
        <taxon>Gracilariopsis</taxon>
    </lineage>
</organism>
<dbReference type="Proteomes" id="UP000247409">
    <property type="component" value="Unassembled WGS sequence"/>
</dbReference>
<sequence length="590" mass="64388">MGRKRTKTLQRNRQRSCASLASPPRRRTRSNAPKLPVEGTPTPLPHLLVRPPKRHPQVTDAGYDPIATPVFSTPREARKRRVSDTPVRPRRVSETPVPPAKKTSESPNQAFPPVLEPVLRISPAKKRPRTRSHHDRPYNIPSQTPFPKNIVRRRRVSDTPLPSVKNKLSTPIYNSPPMPDLALGTTPQSKGPVLQSAGQKRFVSSQNPPRRQSERLHRVSETPEWPAKNSVTKSPLQRPSSDKPSRNSSAPFQGSALLASPGLLSAHVSLTVESVFSYEDEQSKNKALSDRECAQKTQRRISFGAGTPRQQTHQHGAEIGVNSPLQAVQPLSSQRQHESAAIRLPPSRAPPSIPQCSQADEQASLRQSQRSAQSSGSSSAIQANDRSPARQTGVRKRACVREVASPADDSNCSWGADGCSPASSEVALFQQKKMECADVAVTERGRSPVVCEQSAPQQTDSEATRSEEEEEQERGAKWKSGTLTTQDFLVLKPRRVGQTVEDAMNAANVKVDLVEDVVVTQSSVADSNVRSAQTNVSGDECSSTQSPASVDRKRECAEENEKVQEAAVYCRSVLVSIPSGALVSPDGSDR</sequence>
<feature type="compositionally biased region" description="Basic and acidic residues" evidence="1">
    <location>
        <begin position="211"/>
        <end position="221"/>
    </location>
</feature>
<reference evidence="2 3" key="1">
    <citation type="journal article" date="2018" name="Mol. Biol. Evol.">
        <title>Analysis of the draft genome of the red seaweed Gracilariopsis chorda provides insights into genome size evolution in Rhodophyta.</title>
        <authorList>
            <person name="Lee J."/>
            <person name="Yang E.C."/>
            <person name="Graf L."/>
            <person name="Yang J.H."/>
            <person name="Qiu H."/>
            <person name="Zel Zion U."/>
            <person name="Chan C.X."/>
            <person name="Stephens T.G."/>
            <person name="Weber A.P.M."/>
            <person name="Boo G.H."/>
            <person name="Boo S.M."/>
            <person name="Kim K.M."/>
            <person name="Shin Y."/>
            <person name="Jung M."/>
            <person name="Lee S.J."/>
            <person name="Yim H.S."/>
            <person name="Lee J.H."/>
            <person name="Bhattacharya D."/>
            <person name="Yoon H.S."/>
        </authorList>
    </citation>
    <scope>NUCLEOTIDE SEQUENCE [LARGE SCALE GENOMIC DNA]</scope>
    <source>
        <strain evidence="2 3">SKKU-2015</strain>
        <tissue evidence="2">Whole body</tissue>
    </source>
</reference>
<feature type="compositionally biased region" description="Basic residues" evidence="1">
    <location>
        <begin position="1"/>
        <end position="14"/>
    </location>
</feature>
<feature type="compositionally biased region" description="Polar residues" evidence="1">
    <location>
        <begin position="530"/>
        <end position="548"/>
    </location>
</feature>
<evidence type="ECO:0000256" key="1">
    <source>
        <dbReference type="SAM" id="MobiDB-lite"/>
    </source>
</evidence>
<evidence type="ECO:0000313" key="2">
    <source>
        <dbReference type="EMBL" id="PXF40824.1"/>
    </source>
</evidence>